<sequence length="91" mass="11530">MYKHQRYRPYYLSHNLFQLFLSRVLFPKFHLLSRLSRIHSRLNSYCPFDNFHQMLLGFGVFPSRYRSYLLLCKHQRYRTYFLSHNWFRLFL</sequence>
<protein>
    <submittedName>
        <fullName evidence="1">Uncharacterized protein</fullName>
    </submittedName>
</protein>
<comment type="caution">
    <text evidence="1">The sequence shown here is derived from an EMBL/GenBank/DDBJ whole genome shotgun (WGS) entry which is preliminary data.</text>
</comment>
<proteinExistence type="predicted"/>
<name>A0A0F0CP21_9BACT</name>
<gene>
    <name evidence="1" type="ORF">OMAG_002868</name>
</gene>
<keyword evidence="2" id="KW-1185">Reference proteome</keyword>
<evidence type="ECO:0000313" key="1">
    <source>
        <dbReference type="EMBL" id="KJJ83261.1"/>
    </source>
</evidence>
<dbReference type="AlphaFoldDB" id="A0A0F0CP21"/>
<evidence type="ECO:0000313" key="2">
    <source>
        <dbReference type="Proteomes" id="UP000033428"/>
    </source>
</evidence>
<dbReference type="Proteomes" id="UP000033428">
    <property type="component" value="Unassembled WGS sequence"/>
</dbReference>
<reference evidence="1 2" key="1">
    <citation type="submission" date="2015-02" db="EMBL/GenBank/DDBJ databases">
        <title>Single-cell genomics of uncultivated deep-branching MTB reveals a conserved set of magnetosome genes.</title>
        <authorList>
            <person name="Kolinko S."/>
            <person name="Richter M."/>
            <person name="Glockner F.O."/>
            <person name="Brachmann A."/>
            <person name="Schuler D."/>
        </authorList>
    </citation>
    <scope>NUCLEOTIDE SEQUENCE [LARGE SCALE GENOMIC DNA]</scope>
    <source>
        <strain evidence="1">SKK-01</strain>
    </source>
</reference>
<dbReference type="EMBL" id="JYNY01000632">
    <property type="protein sequence ID" value="KJJ83261.1"/>
    <property type="molecule type" value="Genomic_DNA"/>
</dbReference>
<accession>A0A0F0CP21</accession>
<organism evidence="1 2">
    <name type="scientific">Candidatus Omnitrophus magneticus</name>
    <dbReference type="NCBI Taxonomy" id="1609969"/>
    <lineage>
        <taxon>Bacteria</taxon>
        <taxon>Pseudomonadati</taxon>
        <taxon>Candidatus Omnitrophota</taxon>
        <taxon>Candidatus Omnitrophus</taxon>
    </lineage>
</organism>